<dbReference type="GO" id="GO:0000978">
    <property type="term" value="F:RNA polymerase II cis-regulatory region sequence-specific DNA binding"/>
    <property type="evidence" value="ECO:0007669"/>
    <property type="project" value="TreeGrafter"/>
</dbReference>
<evidence type="ECO:0000313" key="8">
    <source>
        <dbReference type="Proteomes" id="UP000265663"/>
    </source>
</evidence>
<gene>
    <name evidence="7" type="ORF">GMOD_00009887</name>
</gene>
<sequence>MPLPGPCRYCARTGAVCTIATPRRKRPYYHVTEEEYQCSMRILEHFFPGRELNLQSLRTIAKAIKDGTFNAEPVQHTEGLFVSTQPSPEDGESVEDGEEQDVQELHEPLGCMMKDSRGKFRYVGAHSEIPFNAAVATLGMQRKNPVLIPTPKVGAYPPTLASASPVTSPGSVEVSYYLPSRELCHVYISRFLEEVHCIFWLYPVESLLRRVDSTYSESAPSSSSSWMCCLYTMFAMGAANYVGENGKSPPPNWPAALDLKTSEDYLALAKQLIPAVYDEADIDSIRAMAMLSLVMENICSRVSAYLYMGASVQMAYSLGLHRDQTAEGASALEREQNRRLWWSLFMLDQEISSRGGSPNIIDERFTKVTTPMPSEQILCPGLHTPLAWVATAVSLCRLKRDIVQAVYMDRSANSISFSTISNSLLLLQKWYRQLPGHLRFDVPASPTHKRAVAIMHLHYWSTTILLTRPFLLYLVIKYSALASSKKIWFERMGKTCIDAAQKSATILAQMADDGVLSSLTAYDSTCILRLLMVFVLAYAHTRTPQYSANIEKLMSLVSGMEQIGFTKMVAEETPLRLADLGIPVGPAGPVYGDANAPVHLDDDMIAQLWGNWDPNFMTPLQAQQSLDLTFDDSGAFDINSEILAFTNLDESIIIDPMHAYAQFAATQQ</sequence>
<dbReference type="Pfam" id="PF04082">
    <property type="entry name" value="Fungal_trans"/>
    <property type="match status" value="1"/>
</dbReference>
<feature type="region of interest" description="Disordered" evidence="5">
    <location>
        <begin position="75"/>
        <end position="98"/>
    </location>
</feature>
<evidence type="ECO:0000256" key="3">
    <source>
        <dbReference type="ARBA" id="ARBA00023163"/>
    </source>
</evidence>
<dbReference type="PANTHER" id="PTHR47424">
    <property type="entry name" value="REGULATORY PROTEIN GAL4"/>
    <property type="match status" value="1"/>
</dbReference>
<keyword evidence="2" id="KW-0238">DNA-binding</keyword>
<dbReference type="InterPro" id="IPR051127">
    <property type="entry name" value="Fungal_SecMet_Regulators"/>
</dbReference>
<dbReference type="CDD" id="cd12148">
    <property type="entry name" value="fungal_TF_MHR"/>
    <property type="match status" value="1"/>
</dbReference>
<reference evidence="7 8" key="1">
    <citation type="journal article" date="2014" name="PLoS ONE">
        <title>De novo Genome Assembly of the Fungal Plant Pathogen Pyrenophora semeniperda.</title>
        <authorList>
            <person name="Soliai M.M."/>
            <person name="Meyer S.E."/>
            <person name="Udall J.A."/>
            <person name="Elzinga D.E."/>
            <person name="Hermansen R.A."/>
            <person name="Bodily P.M."/>
            <person name="Hart A.A."/>
            <person name="Coleman C.E."/>
        </authorList>
    </citation>
    <scope>NUCLEOTIDE SEQUENCE [LARGE SCALE GENOMIC DNA]</scope>
    <source>
        <strain evidence="7 8">CCB06</strain>
        <tissue evidence="7">Mycelium</tissue>
    </source>
</reference>
<evidence type="ECO:0000256" key="5">
    <source>
        <dbReference type="SAM" id="MobiDB-lite"/>
    </source>
</evidence>
<dbReference type="SMART" id="SM00906">
    <property type="entry name" value="Fungal_trans"/>
    <property type="match status" value="1"/>
</dbReference>
<name>A0A3M7MED4_9PLEO</name>
<dbReference type="GO" id="GO:0008270">
    <property type="term" value="F:zinc ion binding"/>
    <property type="evidence" value="ECO:0007669"/>
    <property type="project" value="InterPro"/>
</dbReference>
<dbReference type="OrthoDB" id="310895at2759"/>
<organism evidence="7 8">
    <name type="scientific">Pyrenophora seminiperda CCB06</name>
    <dbReference type="NCBI Taxonomy" id="1302712"/>
    <lineage>
        <taxon>Eukaryota</taxon>
        <taxon>Fungi</taxon>
        <taxon>Dikarya</taxon>
        <taxon>Ascomycota</taxon>
        <taxon>Pezizomycotina</taxon>
        <taxon>Dothideomycetes</taxon>
        <taxon>Pleosporomycetidae</taxon>
        <taxon>Pleosporales</taxon>
        <taxon>Pleosporineae</taxon>
        <taxon>Pleosporaceae</taxon>
        <taxon>Pyrenophora</taxon>
    </lineage>
</organism>
<evidence type="ECO:0000256" key="2">
    <source>
        <dbReference type="ARBA" id="ARBA00023125"/>
    </source>
</evidence>
<keyword evidence="1" id="KW-0805">Transcription regulation</keyword>
<dbReference type="GO" id="GO:0006351">
    <property type="term" value="P:DNA-templated transcription"/>
    <property type="evidence" value="ECO:0007669"/>
    <property type="project" value="InterPro"/>
</dbReference>
<dbReference type="PANTHER" id="PTHR47424:SF3">
    <property type="entry name" value="REGULATORY PROTEIN GAL4"/>
    <property type="match status" value="1"/>
</dbReference>
<accession>A0A3M7MED4</accession>
<dbReference type="AlphaFoldDB" id="A0A3M7MED4"/>
<keyword evidence="8" id="KW-1185">Reference proteome</keyword>
<protein>
    <submittedName>
        <fullName evidence="7">Aldehyde dehydrogenase</fullName>
    </submittedName>
</protein>
<feature type="compositionally biased region" description="Acidic residues" evidence="5">
    <location>
        <begin position="89"/>
        <end position="98"/>
    </location>
</feature>
<evidence type="ECO:0000259" key="6">
    <source>
        <dbReference type="SMART" id="SM00906"/>
    </source>
</evidence>
<dbReference type="InterPro" id="IPR007219">
    <property type="entry name" value="XnlR_reg_dom"/>
</dbReference>
<keyword evidence="3" id="KW-0804">Transcription</keyword>
<dbReference type="GO" id="GO:0005634">
    <property type="term" value="C:nucleus"/>
    <property type="evidence" value="ECO:0007669"/>
    <property type="project" value="TreeGrafter"/>
</dbReference>
<proteinExistence type="predicted"/>
<dbReference type="Proteomes" id="UP000265663">
    <property type="component" value="Unassembled WGS sequence"/>
</dbReference>
<dbReference type="GO" id="GO:0000435">
    <property type="term" value="P:positive regulation of transcription from RNA polymerase II promoter by galactose"/>
    <property type="evidence" value="ECO:0007669"/>
    <property type="project" value="TreeGrafter"/>
</dbReference>
<evidence type="ECO:0000313" key="7">
    <source>
        <dbReference type="EMBL" id="RMZ72837.1"/>
    </source>
</evidence>
<evidence type="ECO:0000256" key="1">
    <source>
        <dbReference type="ARBA" id="ARBA00023015"/>
    </source>
</evidence>
<keyword evidence="4" id="KW-0539">Nucleus</keyword>
<feature type="domain" description="Xylanolytic transcriptional activator regulatory" evidence="6">
    <location>
        <begin position="304"/>
        <end position="377"/>
    </location>
</feature>
<evidence type="ECO:0000256" key="4">
    <source>
        <dbReference type="ARBA" id="ARBA00023242"/>
    </source>
</evidence>
<dbReference type="GO" id="GO:0000981">
    <property type="term" value="F:DNA-binding transcription factor activity, RNA polymerase II-specific"/>
    <property type="evidence" value="ECO:0007669"/>
    <property type="project" value="TreeGrafter"/>
</dbReference>
<dbReference type="EMBL" id="KE747834">
    <property type="protein sequence ID" value="RMZ72837.1"/>
    <property type="molecule type" value="Genomic_DNA"/>
</dbReference>